<dbReference type="Proteomes" id="UP000494165">
    <property type="component" value="Unassembled WGS sequence"/>
</dbReference>
<accession>A0A8S1D8N3</accession>
<evidence type="ECO:0000313" key="3">
    <source>
        <dbReference type="Proteomes" id="UP000494165"/>
    </source>
</evidence>
<reference evidence="2 3" key="1">
    <citation type="submission" date="2020-04" db="EMBL/GenBank/DDBJ databases">
        <authorList>
            <person name="Alioto T."/>
            <person name="Alioto T."/>
            <person name="Gomez Garrido J."/>
        </authorList>
    </citation>
    <scope>NUCLEOTIDE SEQUENCE [LARGE SCALE GENOMIC DNA]</scope>
</reference>
<evidence type="ECO:0000313" key="2">
    <source>
        <dbReference type="EMBL" id="CAB3376585.1"/>
    </source>
</evidence>
<feature type="compositionally biased region" description="Basic residues" evidence="1">
    <location>
        <begin position="13"/>
        <end position="22"/>
    </location>
</feature>
<feature type="region of interest" description="Disordered" evidence="1">
    <location>
        <begin position="1"/>
        <end position="22"/>
    </location>
</feature>
<gene>
    <name evidence="2" type="ORF">CLODIP_2_CD02437</name>
</gene>
<dbReference type="EMBL" id="CADEPI010000130">
    <property type="protein sequence ID" value="CAB3376585.1"/>
    <property type="molecule type" value="Genomic_DNA"/>
</dbReference>
<organism evidence="2 3">
    <name type="scientific">Cloeon dipterum</name>
    <dbReference type="NCBI Taxonomy" id="197152"/>
    <lineage>
        <taxon>Eukaryota</taxon>
        <taxon>Metazoa</taxon>
        <taxon>Ecdysozoa</taxon>
        <taxon>Arthropoda</taxon>
        <taxon>Hexapoda</taxon>
        <taxon>Insecta</taxon>
        <taxon>Pterygota</taxon>
        <taxon>Palaeoptera</taxon>
        <taxon>Ephemeroptera</taxon>
        <taxon>Pisciforma</taxon>
        <taxon>Baetidae</taxon>
        <taxon>Cloeon</taxon>
    </lineage>
</organism>
<protein>
    <submittedName>
        <fullName evidence="2">Uncharacterized protein</fullName>
    </submittedName>
</protein>
<comment type="caution">
    <text evidence="2">The sequence shown here is derived from an EMBL/GenBank/DDBJ whole genome shotgun (WGS) entry which is preliminary data.</text>
</comment>
<sequence>MMLKLCNLSKSTPRPHSRRRPVHATAKQILRPAAPHARRNLDVQLASKSLCTLTSGGLKFSVKRNLEKETRDSFAMREIAIRLPHRPGVVTFLLETSSYQSLTENFDEFACSDPYVSGKMKDNFPVFLYKTEKYKEGVQLAGNTKFIPEEVQVLDLSFAPRASPVKLNPAVNERVQDYNFTIDNPATGEVALRYDELLFELPQSEQNPQQNADIVILESFAEIGNQEDLPTIIEVPPQQQTHLISALKPSRKSKIRQETYIKETDCSLPKYSNAVKSILQRGDIVIESLPFVHETAEHVMTIKAQPKKADIETFVTFLLLNIPELDSAVVQNDPHQKIGNYLQGMILNYVRNKTYREKKKAEEVHKKVGKKGSISFHLSKEVGSSECDANSVKETTSDGRKTIEANKDLKKGQKRTLLNAEDDPLLFLKKKKFDLQVVLQKLPLSFEQRRKAIKEFHKISNITSVWPPFSHPDVINSEFLLTCPQLDPNILETRIHKILQRLGQIFNADCETEADKLRLLRMLEDKLQLSMQLRYSSAFSIENLAELQIPKKPANVRSSAPITLSYICNGGEIARVCLLAEDKVVAAKEKPTCVEVLKILIGSYYAYHYEYPMYLKNLFWFFEKELLDVSKGVRYSAKLKAFLKIYNDK</sequence>
<evidence type="ECO:0000256" key="1">
    <source>
        <dbReference type="SAM" id="MobiDB-lite"/>
    </source>
</evidence>
<keyword evidence="3" id="KW-1185">Reference proteome</keyword>
<dbReference type="AlphaFoldDB" id="A0A8S1D8N3"/>
<name>A0A8S1D8N3_9INSE</name>
<proteinExistence type="predicted"/>